<feature type="non-terminal residue" evidence="2">
    <location>
        <position position="174"/>
    </location>
</feature>
<sequence length="174" mass="18625">SRLLHTLPLGNSDLWASSPPNFLLALPSLASLISSSGNPSLPSHSPQDVVSMPAANVHGTLCPCHDAPLCALLAFPTGLGVLHCRLVPSSIQLSPSGDSSGESRPELPLTAHPPSRNQAPPRKPTKKRDALQVFHLVRGSDHHLPSRSTPTRLLEPDRRQNASHSDALHFLIQK</sequence>
<comment type="caution">
    <text evidence="2">The sequence shown here is derived from an EMBL/GenBank/DDBJ whole genome shotgun (WGS) entry which is preliminary data.</text>
</comment>
<name>A0ABQ9UFS7_SAGOE</name>
<evidence type="ECO:0000313" key="2">
    <source>
        <dbReference type="EMBL" id="KAK2095866.1"/>
    </source>
</evidence>
<reference evidence="2 3" key="1">
    <citation type="submission" date="2023-05" db="EMBL/GenBank/DDBJ databases">
        <title>B98-5 Cell Line De Novo Hybrid Assembly: An Optical Mapping Approach.</title>
        <authorList>
            <person name="Kananen K."/>
            <person name="Auerbach J.A."/>
            <person name="Kautto E."/>
            <person name="Blachly J.S."/>
        </authorList>
    </citation>
    <scope>NUCLEOTIDE SEQUENCE [LARGE SCALE GENOMIC DNA]</scope>
    <source>
        <strain evidence="2">B95-8</strain>
        <tissue evidence="2">Cell line</tissue>
    </source>
</reference>
<accession>A0ABQ9UFS7</accession>
<feature type="region of interest" description="Disordered" evidence="1">
    <location>
        <begin position="93"/>
        <end position="166"/>
    </location>
</feature>
<protein>
    <submittedName>
        <fullName evidence="2">Uncharacterized protein</fullName>
    </submittedName>
</protein>
<evidence type="ECO:0000313" key="3">
    <source>
        <dbReference type="Proteomes" id="UP001266305"/>
    </source>
</evidence>
<feature type="compositionally biased region" description="Polar residues" evidence="1">
    <location>
        <begin position="93"/>
        <end position="102"/>
    </location>
</feature>
<dbReference type="EMBL" id="JASSZA010000012">
    <property type="protein sequence ID" value="KAK2095866.1"/>
    <property type="molecule type" value="Genomic_DNA"/>
</dbReference>
<feature type="non-terminal residue" evidence="2">
    <location>
        <position position="1"/>
    </location>
</feature>
<organism evidence="2 3">
    <name type="scientific">Saguinus oedipus</name>
    <name type="common">Cotton-top tamarin</name>
    <name type="synonym">Oedipomidas oedipus</name>
    <dbReference type="NCBI Taxonomy" id="9490"/>
    <lineage>
        <taxon>Eukaryota</taxon>
        <taxon>Metazoa</taxon>
        <taxon>Chordata</taxon>
        <taxon>Craniata</taxon>
        <taxon>Vertebrata</taxon>
        <taxon>Euteleostomi</taxon>
        <taxon>Mammalia</taxon>
        <taxon>Eutheria</taxon>
        <taxon>Euarchontoglires</taxon>
        <taxon>Primates</taxon>
        <taxon>Haplorrhini</taxon>
        <taxon>Platyrrhini</taxon>
        <taxon>Cebidae</taxon>
        <taxon>Callitrichinae</taxon>
        <taxon>Saguinus</taxon>
    </lineage>
</organism>
<keyword evidence="3" id="KW-1185">Reference proteome</keyword>
<gene>
    <name evidence="2" type="ORF">P7K49_024900</name>
</gene>
<dbReference type="Proteomes" id="UP001266305">
    <property type="component" value="Unassembled WGS sequence"/>
</dbReference>
<proteinExistence type="predicted"/>
<evidence type="ECO:0000256" key="1">
    <source>
        <dbReference type="SAM" id="MobiDB-lite"/>
    </source>
</evidence>